<organism evidence="2 3">
    <name type="scientific">Temperatibacter marinus</name>
    <dbReference type="NCBI Taxonomy" id="1456591"/>
    <lineage>
        <taxon>Bacteria</taxon>
        <taxon>Pseudomonadati</taxon>
        <taxon>Pseudomonadota</taxon>
        <taxon>Alphaproteobacteria</taxon>
        <taxon>Kordiimonadales</taxon>
        <taxon>Temperatibacteraceae</taxon>
        <taxon>Temperatibacter</taxon>
    </lineage>
</organism>
<dbReference type="InterPro" id="IPR043504">
    <property type="entry name" value="Peptidase_S1_PA_chymotrypsin"/>
</dbReference>
<proteinExistence type="predicted"/>
<dbReference type="SUPFAM" id="SSF50494">
    <property type="entry name" value="Trypsin-like serine proteases"/>
    <property type="match status" value="1"/>
</dbReference>
<keyword evidence="2" id="KW-0378">Hydrolase</keyword>
<feature type="region of interest" description="Disordered" evidence="1">
    <location>
        <begin position="23"/>
        <end position="68"/>
    </location>
</feature>
<dbReference type="Pfam" id="PF13365">
    <property type="entry name" value="Trypsin_2"/>
    <property type="match status" value="1"/>
</dbReference>
<keyword evidence="2" id="KW-0645">Protease</keyword>
<gene>
    <name evidence="2" type="ORF">QGN29_04465</name>
</gene>
<keyword evidence="3" id="KW-1185">Reference proteome</keyword>
<dbReference type="KEGG" id="tmk:QGN29_04465"/>
<dbReference type="AlphaFoldDB" id="A0AA52EKD5"/>
<name>A0AA52EKD5_9PROT</name>
<accession>A0AA52EKD5</accession>
<dbReference type="EMBL" id="CP123872">
    <property type="protein sequence ID" value="WND03626.1"/>
    <property type="molecule type" value="Genomic_DNA"/>
</dbReference>
<reference evidence="2" key="1">
    <citation type="submission" date="2023-04" db="EMBL/GenBank/DDBJ databases">
        <title>Complete genome sequence of Temperatibacter marinus.</title>
        <authorList>
            <person name="Rong J.-C."/>
            <person name="Yi M.-L."/>
            <person name="Zhao Q."/>
        </authorList>
    </citation>
    <scope>NUCLEOTIDE SEQUENCE</scope>
    <source>
        <strain evidence="2">NBRC 110045</strain>
    </source>
</reference>
<dbReference type="GO" id="GO:0006508">
    <property type="term" value="P:proteolysis"/>
    <property type="evidence" value="ECO:0007669"/>
    <property type="project" value="UniProtKB-KW"/>
</dbReference>
<evidence type="ECO:0000256" key="1">
    <source>
        <dbReference type="SAM" id="MobiDB-lite"/>
    </source>
</evidence>
<dbReference type="RefSeq" id="WP_310799479.1">
    <property type="nucleotide sequence ID" value="NZ_CP123872.1"/>
</dbReference>
<dbReference type="Proteomes" id="UP001268683">
    <property type="component" value="Chromosome"/>
</dbReference>
<dbReference type="GO" id="GO:0008233">
    <property type="term" value="F:peptidase activity"/>
    <property type="evidence" value="ECO:0007669"/>
    <property type="project" value="UniProtKB-KW"/>
</dbReference>
<dbReference type="InterPro" id="IPR009003">
    <property type="entry name" value="Peptidase_S1_PA"/>
</dbReference>
<dbReference type="Gene3D" id="2.40.10.10">
    <property type="entry name" value="Trypsin-like serine proteases"/>
    <property type="match status" value="2"/>
</dbReference>
<evidence type="ECO:0000313" key="3">
    <source>
        <dbReference type="Proteomes" id="UP001268683"/>
    </source>
</evidence>
<evidence type="ECO:0000313" key="2">
    <source>
        <dbReference type="EMBL" id="WND03626.1"/>
    </source>
</evidence>
<sequence length="291" mass="31913">MKKFELPFYFILILFVIIKYSGDSSDEPRERRPSLPPPSVGETPLPDLSMPRNRLQPKEGYTVNIKGRQGNGTGTGFAYDGKGQYVTARHVTEGCRSVFILTEARRGKRATVSPMVNSDFSVLDTADLSAPRVVVAADNPQRGDVGYFMGYPQGRPADVVAVAFGRSNMNSVGSYRMREPVTVWHIKQRLPLASGRAAKKQRGSEYDLAGMSGGPAFNSNGEIIGTVVAGQPRRARVITTDIRNFNRNTNLAPESSKTSAIAQPSLSLENFHVMGKKLRENLTIAKIYCKA</sequence>
<protein>
    <submittedName>
        <fullName evidence="2">Serine protease</fullName>
    </submittedName>
</protein>